<dbReference type="Gene3D" id="3.40.50.12780">
    <property type="entry name" value="N-terminal domain of ligase-like"/>
    <property type="match status" value="1"/>
</dbReference>
<dbReference type="GO" id="GO:0016020">
    <property type="term" value="C:membrane"/>
    <property type="evidence" value="ECO:0007669"/>
    <property type="project" value="TreeGrafter"/>
</dbReference>
<feature type="domain" description="AMP-dependent synthetase/ligase" evidence="3">
    <location>
        <begin position="19"/>
        <end position="420"/>
    </location>
</feature>
<evidence type="ECO:0000256" key="2">
    <source>
        <dbReference type="ARBA" id="ARBA00022840"/>
    </source>
</evidence>
<sequence>MTAVSPISTVNDLFFRIAAAGNPRAALWQNASDEWHPISSDQMYQRVRALGSAFLHMGAKKGDRIALISENRWEWAVTDFAVLAIGSADVPIYPTLTAEQLAELVRDAGCRIAVVSSRMQSDKLNSVRGQTQLEHIIMMDSPAADGAIAMSALLAGADERGSERDPVFDAVAHSVDPRDLATLIYTSGTTGEPKGVALTHGNIAANQNLAAMDFGFGSSDACISFLPLSHVTARALDYVMFNSGAQVAYCSQFDRLPQAMREVRPTVIVGVPRVFEKIRQAVEQKAGLSPVKRRMLEWAIRHGAKHADTVYDGSGPNALLWKLANKLVYSKVREAFGGRVRIFVSGGAPLGIDTARWFASAGIALWEGYGLTETSPVISLNTPKQHRMGSAGMPLSNVELKLAEDGELLVRGPSVFHGYWHKPAATAECLDSHGWFRTGDIAHIDADGFLYITDRKKELLKTSGGKLVAPQPIENKLKNNLLVANAALVGDRHKFISALIVPNFTALEEWAGHHGVQARSRTELVADARVIALYAEAIREANIGLANFETVKRFRIVAEEWTQDSGELTPSMKIKRRVLNARYEKVIAELYADEATARGE</sequence>
<evidence type="ECO:0000256" key="1">
    <source>
        <dbReference type="ARBA" id="ARBA00022741"/>
    </source>
</evidence>
<dbReference type="Proteomes" id="UP000239735">
    <property type="component" value="Unassembled WGS sequence"/>
</dbReference>
<dbReference type="AlphaFoldDB" id="A0A2N9L7I9"/>
<dbReference type="Pfam" id="PF00501">
    <property type="entry name" value="AMP-binding"/>
    <property type="match status" value="1"/>
</dbReference>
<organism evidence="4 5">
    <name type="scientific">Candidatus Sulfuritelmatomonas gaucii</name>
    <dbReference type="NCBI Taxonomy" id="2043161"/>
    <lineage>
        <taxon>Bacteria</taxon>
        <taxon>Pseudomonadati</taxon>
        <taxon>Acidobacteriota</taxon>
        <taxon>Terriglobia</taxon>
        <taxon>Terriglobales</taxon>
        <taxon>Acidobacteriaceae</taxon>
        <taxon>Candidatus Sulfuritelmatomonas</taxon>
    </lineage>
</organism>
<proteinExistence type="predicted"/>
<dbReference type="OrthoDB" id="9765680at2"/>
<protein>
    <submittedName>
        <fullName evidence="4">AMP-binding enzyme</fullName>
    </submittedName>
</protein>
<dbReference type="InterPro" id="IPR042099">
    <property type="entry name" value="ANL_N_sf"/>
</dbReference>
<dbReference type="SUPFAM" id="SSF56801">
    <property type="entry name" value="Acetyl-CoA synthetase-like"/>
    <property type="match status" value="1"/>
</dbReference>
<evidence type="ECO:0000313" key="5">
    <source>
        <dbReference type="Proteomes" id="UP000239735"/>
    </source>
</evidence>
<dbReference type="EMBL" id="OKRB01000078">
    <property type="protein sequence ID" value="SPE19220.1"/>
    <property type="molecule type" value="Genomic_DNA"/>
</dbReference>
<keyword evidence="2" id="KW-0067">ATP-binding</keyword>
<dbReference type="CDD" id="cd05907">
    <property type="entry name" value="VL_LC_FACS_like"/>
    <property type="match status" value="1"/>
</dbReference>
<dbReference type="InterPro" id="IPR000873">
    <property type="entry name" value="AMP-dep_synth/lig_dom"/>
</dbReference>
<dbReference type="InterPro" id="IPR020845">
    <property type="entry name" value="AMP-binding_CS"/>
</dbReference>
<reference evidence="5" key="1">
    <citation type="submission" date="2018-02" db="EMBL/GenBank/DDBJ databases">
        <authorList>
            <person name="Hausmann B."/>
        </authorList>
    </citation>
    <scope>NUCLEOTIDE SEQUENCE [LARGE SCALE GENOMIC DNA]</scope>
    <source>
        <strain evidence="5">Peat soil MAG SbA5</strain>
    </source>
</reference>
<evidence type="ECO:0000259" key="3">
    <source>
        <dbReference type="Pfam" id="PF00501"/>
    </source>
</evidence>
<dbReference type="PANTHER" id="PTHR43272">
    <property type="entry name" value="LONG-CHAIN-FATTY-ACID--COA LIGASE"/>
    <property type="match status" value="1"/>
</dbReference>
<name>A0A2N9L7I9_9BACT</name>
<dbReference type="GO" id="GO:0004467">
    <property type="term" value="F:long-chain fatty acid-CoA ligase activity"/>
    <property type="evidence" value="ECO:0007669"/>
    <property type="project" value="TreeGrafter"/>
</dbReference>
<dbReference type="Pfam" id="PF23562">
    <property type="entry name" value="AMP-binding_C_3"/>
    <property type="match status" value="1"/>
</dbReference>
<keyword evidence="1" id="KW-0547">Nucleotide-binding</keyword>
<dbReference type="GO" id="GO:0005524">
    <property type="term" value="F:ATP binding"/>
    <property type="evidence" value="ECO:0007669"/>
    <property type="project" value="UniProtKB-KW"/>
</dbReference>
<accession>A0A2N9L7I9</accession>
<dbReference type="PANTHER" id="PTHR43272:SF33">
    <property type="entry name" value="AMP-BINDING DOMAIN-CONTAINING PROTEIN-RELATED"/>
    <property type="match status" value="1"/>
</dbReference>
<dbReference type="PROSITE" id="PS00455">
    <property type="entry name" value="AMP_BINDING"/>
    <property type="match status" value="1"/>
</dbReference>
<gene>
    <name evidence="4" type="ORF">SBA5_220066</name>
</gene>
<evidence type="ECO:0000313" key="4">
    <source>
        <dbReference type="EMBL" id="SPE19220.1"/>
    </source>
</evidence>